<feature type="compositionally biased region" description="Polar residues" evidence="12">
    <location>
        <begin position="55"/>
        <end position="64"/>
    </location>
</feature>
<gene>
    <name evidence="14" type="ORF">ASJ30_11765</name>
</gene>
<comment type="subcellular location">
    <subcellularLocation>
        <location evidence="2">Secreted</location>
    </subcellularLocation>
</comment>
<dbReference type="PROSITE" id="PS51904">
    <property type="entry name" value="GLYCOSYL_HYDROL_F25_2"/>
    <property type="match status" value="1"/>
</dbReference>
<evidence type="ECO:0000256" key="1">
    <source>
        <dbReference type="ARBA" id="ARBA00000632"/>
    </source>
</evidence>
<dbReference type="InterPro" id="IPR018077">
    <property type="entry name" value="Glyco_hydro_fam25_subgr"/>
</dbReference>
<reference evidence="14 15" key="1">
    <citation type="submission" date="2015-11" db="EMBL/GenBank/DDBJ databases">
        <authorList>
            <person name="Zhang Y."/>
            <person name="Guo Z."/>
        </authorList>
    </citation>
    <scope>NUCLEOTIDE SEQUENCE [LARGE SCALE GENOMIC DNA]</scope>
    <source>
        <strain evidence="14 15">YFY001</strain>
    </source>
</reference>
<evidence type="ECO:0000313" key="14">
    <source>
        <dbReference type="EMBL" id="APH02120.1"/>
    </source>
</evidence>
<dbReference type="FunFam" id="3.20.20.80:FF:000060">
    <property type="entry name" value="Lysozyme M1"/>
    <property type="match status" value="1"/>
</dbReference>
<keyword evidence="5" id="KW-0964">Secreted</keyword>
<keyword evidence="15" id="KW-1185">Reference proteome</keyword>
<dbReference type="PANTHER" id="PTHR34135">
    <property type="entry name" value="LYSOZYME"/>
    <property type="match status" value="1"/>
</dbReference>
<keyword evidence="6" id="KW-0929">Antimicrobial</keyword>
<evidence type="ECO:0000256" key="4">
    <source>
        <dbReference type="ARBA" id="ARBA00012732"/>
    </source>
</evidence>
<dbReference type="Proteomes" id="UP000182938">
    <property type="component" value="Chromosome"/>
</dbReference>
<evidence type="ECO:0000256" key="8">
    <source>
        <dbReference type="ARBA" id="ARBA00022801"/>
    </source>
</evidence>
<feature type="signal peptide" evidence="13">
    <location>
        <begin position="1"/>
        <end position="24"/>
    </location>
</feature>
<dbReference type="EC" id="3.2.1.17" evidence="4"/>
<evidence type="ECO:0000256" key="2">
    <source>
        <dbReference type="ARBA" id="ARBA00004613"/>
    </source>
</evidence>
<dbReference type="GO" id="GO:0042742">
    <property type="term" value="P:defense response to bacterium"/>
    <property type="evidence" value="ECO:0007669"/>
    <property type="project" value="UniProtKB-KW"/>
</dbReference>
<evidence type="ECO:0000256" key="7">
    <source>
        <dbReference type="ARBA" id="ARBA00022638"/>
    </source>
</evidence>
<dbReference type="GO" id="GO:0031640">
    <property type="term" value="P:killing of cells of another organism"/>
    <property type="evidence" value="ECO:0007669"/>
    <property type="project" value="UniProtKB-KW"/>
</dbReference>
<dbReference type="GO" id="GO:0005576">
    <property type="term" value="C:extracellular region"/>
    <property type="evidence" value="ECO:0007669"/>
    <property type="project" value="UniProtKB-SubCell"/>
</dbReference>
<keyword evidence="9" id="KW-1015">Disulfide bond</keyword>
<dbReference type="SMART" id="SM00641">
    <property type="entry name" value="Glyco_25"/>
    <property type="match status" value="1"/>
</dbReference>
<organism evidence="14 15">
    <name type="scientific">Janibacter indicus</name>
    <dbReference type="NCBI Taxonomy" id="857417"/>
    <lineage>
        <taxon>Bacteria</taxon>
        <taxon>Bacillati</taxon>
        <taxon>Actinomycetota</taxon>
        <taxon>Actinomycetes</taxon>
        <taxon>Micrococcales</taxon>
        <taxon>Intrasporangiaceae</taxon>
        <taxon>Janibacter</taxon>
    </lineage>
</organism>
<keyword evidence="8" id="KW-0378">Hydrolase</keyword>
<dbReference type="EMBL" id="CP013290">
    <property type="protein sequence ID" value="APH02120.1"/>
    <property type="molecule type" value="Genomic_DNA"/>
</dbReference>
<keyword evidence="7" id="KW-0081">Bacteriolytic enzyme</keyword>
<dbReference type="GO" id="GO:0016998">
    <property type="term" value="P:cell wall macromolecule catabolic process"/>
    <property type="evidence" value="ECO:0007669"/>
    <property type="project" value="InterPro"/>
</dbReference>
<dbReference type="SUPFAM" id="SSF51445">
    <property type="entry name" value="(Trans)glycosidases"/>
    <property type="match status" value="1"/>
</dbReference>
<keyword evidence="10" id="KW-0326">Glycosidase</keyword>
<dbReference type="PANTHER" id="PTHR34135:SF2">
    <property type="entry name" value="LYSOZYME"/>
    <property type="match status" value="1"/>
</dbReference>
<comment type="function">
    <text evidence="11">This enzyme has both lysozyme (acetylmuramidase) and diacetylmuramidase activities.</text>
</comment>
<keyword evidence="13" id="KW-0732">Signal</keyword>
<comment type="similarity">
    <text evidence="3">Belongs to the glycosyl hydrolase 25 family.</text>
</comment>
<dbReference type="Gene3D" id="3.20.20.80">
    <property type="entry name" value="Glycosidases"/>
    <property type="match status" value="1"/>
</dbReference>
<evidence type="ECO:0000256" key="9">
    <source>
        <dbReference type="ARBA" id="ARBA00023157"/>
    </source>
</evidence>
<name>A0A1L3MIL0_9MICO</name>
<feature type="compositionally biased region" description="Basic and acidic residues" evidence="12">
    <location>
        <begin position="44"/>
        <end position="54"/>
    </location>
</feature>
<evidence type="ECO:0000256" key="12">
    <source>
        <dbReference type="SAM" id="MobiDB-lite"/>
    </source>
</evidence>
<evidence type="ECO:0000256" key="5">
    <source>
        <dbReference type="ARBA" id="ARBA00022525"/>
    </source>
</evidence>
<sequence length="273" mass="29631">MSRTTTVLAALLAATALTATTASAAPTQDRPTPEAKAAGITEPGDARMGWKERSQQPTARSSATVAAPAGVPGIDVSNWQGSVDWTAQWNAGKRFAYVKATEGTGYTSPSFAQQYNGSYNVGMVRGSYHFALPNTSSGATQANYFVDHGGGWSADGKTLPGVLDVEWNPYGSTCYGLTQSGMRTWINSFLNQYKARTGRYPVIYTNTNWWNECVGHDTSFAAKSPLWIARYSSSAGTMPTGWGAYSFWQYTDSPIDQNVWNGSLDRLRYFAKN</sequence>
<evidence type="ECO:0000256" key="13">
    <source>
        <dbReference type="SAM" id="SignalP"/>
    </source>
</evidence>
<dbReference type="KEGG" id="jte:ASJ30_11765"/>
<dbReference type="RefSeq" id="WP_072625275.1">
    <property type="nucleotide sequence ID" value="NZ_CP013290.1"/>
</dbReference>
<dbReference type="GO" id="GO:0003796">
    <property type="term" value="F:lysozyme activity"/>
    <property type="evidence" value="ECO:0007669"/>
    <property type="project" value="UniProtKB-EC"/>
</dbReference>
<evidence type="ECO:0000313" key="15">
    <source>
        <dbReference type="Proteomes" id="UP000182938"/>
    </source>
</evidence>
<evidence type="ECO:0000256" key="6">
    <source>
        <dbReference type="ARBA" id="ARBA00022529"/>
    </source>
</evidence>
<dbReference type="GO" id="GO:0009253">
    <property type="term" value="P:peptidoglycan catabolic process"/>
    <property type="evidence" value="ECO:0007669"/>
    <property type="project" value="InterPro"/>
</dbReference>
<evidence type="ECO:0000256" key="10">
    <source>
        <dbReference type="ARBA" id="ARBA00023295"/>
    </source>
</evidence>
<dbReference type="AlphaFoldDB" id="A0A1L3MIL0"/>
<dbReference type="InterPro" id="IPR017853">
    <property type="entry name" value="GH"/>
</dbReference>
<feature type="region of interest" description="Disordered" evidence="12">
    <location>
        <begin position="22"/>
        <end position="67"/>
    </location>
</feature>
<feature type="chain" id="PRO_5013267443" description="lysozyme" evidence="13">
    <location>
        <begin position="25"/>
        <end position="273"/>
    </location>
</feature>
<accession>A0A1L3MIL0</accession>
<dbReference type="Pfam" id="PF01183">
    <property type="entry name" value="Glyco_hydro_25"/>
    <property type="match status" value="1"/>
</dbReference>
<dbReference type="GO" id="GO:0016052">
    <property type="term" value="P:carbohydrate catabolic process"/>
    <property type="evidence" value="ECO:0007669"/>
    <property type="project" value="TreeGrafter"/>
</dbReference>
<protein>
    <recommendedName>
        <fullName evidence="4">lysozyme</fullName>
        <ecNumber evidence="4">3.2.1.17</ecNumber>
    </recommendedName>
</protein>
<proteinExistence type="inferred from homology"/>
<dbReference type="InterPro" id="IPR002053">
    <property type="entry name" value="Glyco_hydro_25"/>
</dbReference>
<evidence type="ECO:0000256" key="11">
    <source>
        <dbReference type="ARBA" id="ARBA00055588"/>
    </source>
</evidence>
<comment type="catalytic activity">
    <reaction evidence="1">
        <text>Hydrolysis of (1-&gt;4)-beta-linkages between N-acetylmuramic acid and N-acetyl-D-glucosamine residues in a peptidoglycan and between N-acetyl-D-glucosamine residues in chitodextrins.</text>
        <dbReference type="EC" id="3.2.1.17"/>
    </reaction>
</comment>
<evidence type="ECO:0000256" key="3">
    <source>
        <dbReference type="ARBA" id="ARBA00010646"/>
    </source>
</evidence>
<dbReference type="CDD" id="cd06412">
    <property type="entry name" value="GH25_CH-type"/>
    <property type="match status" value="1"/>
</dbReference>